<dbReference type="InterPro" id="IPR029062">
    <property type="entry name" value="Class_I_gatase-like"/>
</dbReference>
<keyword evidence="2" id="KW-1133">Transmembrane helix</keyword>
<evidence type="ECO:0000256" key="2">
    <source>
        <dbReference type="SAM" id="Phobius"/>
    </source>
</evidence>
<evidence type="ECO:0000313" key="6">
    <source>
        <dbReference type="Proteomes" id="UP000031980"/>
    </source>
</evidence>
<dbReference type="InterPro" id="IPR019196">
    <property type="entry name" value="ABC_transp_unknown"/>
</dbReference>
<keyword evidence="2" id="KW-0472">Membrane</keyword>
<dbReference type="InterPro" id="IPR055396">
    <property type="entry name" value="DUF7088"/>
</dbReference>
<comment type="caution">
    <text evidence="5">The sequence shown here is derived from an EMBL/GenBank/DDBJ whole genome shotgun (WGS) entry which is preliminary data.</text>
</comment>
<evidence type="ECO:0000259" key="3">
    <source>
        <dbReference type="Pfam" id="PF09822"/>
    </source>
</evidence>
<feature type="transmembrane region" description="Helical" evidence="2">
    <location>
        <begin position="457"/>
        <end position="474"/>
    </location>
</feature>
<keyword evidence="2" id="KW-0812">Transmembrane</keyword>
<sequence>MRNKIFYHPAYLIVLLIIVNIVAYFTFVRIDMTSNKKYSLSQVSKSFIKKTDKDITIDLYISQDISQEKKKVEKEFKNLLKEYKSLSNKGFTINTINPDNEEKRHAALDAGIEYIPQEINEIFTQTVFFGATIRIGDRRTTIPYLSSHMSMEYEMTRILKEACDTLKPRIGFLRGHNEIPLSNISHVINELSSMGHIDFIYIDQFTNLNDYKVICIVGPEEKFLPQQIRRLEEYLEQGGRLYIALNHAVGQIGHNQNTGFINQVGIEEMLENFGLKIEYDFIVDRSCGTITIKQNQFRHITIFPYIPIIRNFSKHIITKGLNAIVLQFASSIKNVKTTHPYVFTSLAKSSSISGVKEIPVFFNLMKTWTKHDFNHPNNTVAALLTNEDNNSAIVVITDADFMQNDIYNFPHDNTTFAVNSIEWLADDSGLINLRNKFITHQVLPPISDGTKIFCKNFNFFLPILCILALAFFMYRKSKIKRLRRSQPGYID</sequence>
<feature type="domain" description="DUF7088" evidence="4">
    <location>
        <begin position="35"/>
        <end position="133"/>
    </location>
</feature>
<evidence type="ECO:0000313" key="5">
    <source>
        <dbReference type="EMBL" id="KIO46548.1"/>
    </source>
</evidence>
<keyword evidence="1" id="KW-0175">Coiled coil</keyword>
<protein>
    <submittedName>
        <fullName evidence="5">ABC transporter</fullName>
    </submittedName>
</protein>
<feature type="transmembrane region" description="Helical" evidence="2">
    <location>
        <begin position="12"/>
        <end position="30"/>
    </location>
</feature>
<evidence type="ECO:0000256" key="1">
    <source>
        <dbReference type="SAM" id="Coils"/>
    </source>
</evidence>
<accession>A0A0C3MIP6</accession>
<dbReference type="SUPFAM" id="SSF52317">
    <property type="entry name" value="Class I glutamine amidotransferase-like"/>
    <property type="match status" value="1"/>
</dbReference>
<keyword evidence="6" id="KW-1185">Reference proteome</keyword>
<dbReference type="Pfam" id="PF09822">
    <property type="entry name" value="ABC_transp_aux"/>
    <property type="match status" value="1"/>
</dbReference>
<dbReference type="RefSeq" id="WP_041504744.1">
    <property type="nucleotide sequence ID" value="NZ_JPIU01000025.1"/>
</dbReference>
<dbReference type="AlphaFoldDB" id="A0A0C3MIP6"/>
<dbReference type="Proteomes" id="UP000031980">
    <property type="component" value="Unassembled WGS sequence"/>
</dbReference>
<proteinExistence type="predicted"/>
<reference evidence="5 6" key="1">
    <citation type="submission" date="2014-07" db="EMBL/GenBank/DDBJ databases">
        <title>Porphyromonadaceae bacterium OUH 308042 = ATCC BAA-2681 = DSM 28342 draft genome.</title>
        <authorList>
            <person name="Sydenham T.V."/>
            <person name="Hasman H."/>
            <person name="Justensen U.S."/>
        </authorList>
    </citation>
    <scope>NUCLEOTIDE SEQUENCE [LARGE SCALE GENOMIC DNA]</scope>
    <source>
        <strain evidence="5 6">OUH 308042</strain>
    </source>
</reference>
<name>A0A0C3MIP6_9PORP</name>
<gene>
    <name evidence="5" type="ORF">BA92_01350</name>
</gene>
<organism evidence="5 6">
    <name type="scientific">Sanguibacteroides justesenii</name>
    <dbReference type="NCBI Taxonomy" id="1547597"/>
    <lineage>
        <taxon>Bacteria</taxon>
        <taxon>Pseudomonadati</taxon>
        <taxon>Bacteroidota</taxon>
        <taxon>Bacteroidia</taxon>
        <taxon>Bacteroidales</taxon>
        <taxon>Porphyromonadaceae</taxon>
        <taxon>Sanguibacteroides</taxon>
    </lineage>
</organism>
<evidence type="ECO:0000259" key="4">
    <source>
        <dbReference type="Pfam" id="PF23357"/>
    </source>
</evidence>
<feature type="domain" description="ABC-type uncharacterised transport system" evidence="3">
    <location>
        <begin position="167"/>
        <end position="419"/>
    </location>
</feature>
<feature type="coiled-coil region" evidence="1">
    <location>
        <begin position="62"/>
        <end position="89"/>
    </location>
</feature>
<dbReference type="EMBL" id="JPIU01000025">
    <property type="protein sequence ID" value="KIO46548.1"/>
    <property type="molecule type" value="Genomic_DNA"/>
</dbReference>
<dbReference type="Pfam" id="PF23357">
    <property type="entry name" value="DUF7088"/>
    <property type="match status" value="1"/>
</dbReference>